<sequence>MQGLGIGRSEGTRQDINDVIDIVAGTNNKTITDTMSDFLNGNGVGANFGSVSEGMDQKVKNDASDKSDKEGQLLVVRKADILPIDLFRFQMALGNYNQAAKSAVQVVQQEMDQGNYKRARDFLFETKRDFKLKKKRVKLSITSQRNGQL</sequence>
<comment type="caution">
    <text evidence="1">The sequence shown here is derived from an EMBL/GenBank/DDBJ whole genome shotgun (WGS) entry which is preliminary data.</text>
</comment>
<dbReference type="OrthoDB" id="10250638at2759"/>
<proteinExistence type="predicted"/>
<dbReference type="GO" id="GO:0035721">
    <property type="term" value="P:intraciliary retrograde transport"/>
    <property type="evidence" value="ECO:0007669"/>
    <property type="project" value="InterPro"/>
</dbReference>
<dbReference type="GO" id="GO:0030991">
    <property type="term" value="C:intraciliary transport particle A"/>
    <property type="evidence" value="ECO:0007669"/>
    <property type="project" value="TreeGrafter"/>
</dbReference>
<organism evidence="1 2">
    <name type="scientific">Streblomastix strix</name>
    <dbReference type="NCBI Taxonomy" id="222440"/>
    <lineage>
        <taxon>Eukaryota</taxon>
        <taxon>Metamonada</taxon>
        <taxon>Preaxostyla</taxon>
        <taxon>Oxymonadida</taxon>
        <taxon>Streblomastigidae</taxon>
        <taxon>Streblomastix</taxon>
    </lineage>
</organism>
<protein>
    <submittedName>
        <fullName evidence="1">Uncharacterized protein</fullName>
    </submittedName>
</protein>
<dbReference type="GO" id="GO:0060271">
    <property type="term" value="P:cilium assembly"/>
    <property type="evidence" value="ECO:0007669"/>
    <property type="project" value="TreeGrafter"/>
</dbReference>
<dbReference type="EMBL" id="SNRW01014616">
    <property type="protein sequence ID" value="KAA6371285.1"/>
    <property type="molecule type" value="Genomic_DNA"/>
</dbReference>
<dbReference type="PANTHER" id="PTHR14920">
    <property type="entry name" value="OSMOTIC AVOIDANCE ABNORMAL PROTEIN 1/WD REPEAT MEMBRANE PROTEIN"/>
    <property type="match status" value="1"/>
</dbReference>
<accession>A0A5J4UND1</accession>
<reference evidence="1 2" key="1">
    <citation type="submission" date="2019-03" db="EMBL/GenBank/DDBJ databases">
        <title>Single cell metagenomics reveals metabolic interactions within the superorganism composed of flagellate Streblomastix strix and complex community of Bacteroidetes bacteria on its surface.</title>
        <authorList>
            <person name="Treitli S.C."/>
            <person name="Kolisko M."/>
            <person name="Husnik F."/>
            <person name="Keeling P."/>
            <person name="Hampl V."/>
        </authorList>
    </citation>
    <scope>NUCLEOTIDE SEQUENCE [LARGE SCALE GENOMIC DNA]</scope>
    <source>
        <strain evidence="1">ST1C</strain>
    </source>
</reference>
<dbReference type="PANTHER" id="PTHR14920:SF0">
    <property type="entry name" value="WD REPEAT DOMAIN 19"/>
    <property type="match status" value="1"/>
</dbReference>
<dbReference type="AlphaFoldDB" id="A0A5J4UND1"/>
<evidence type="ECO:0000313" key="1">
    <source>
        <dbReference type="EMBL" id="KAA6371285.1"/>
    </source>
</evidence>
<gene>
    <name evidence="1" type="ORF">EZS28_033188</name>
</gene>
<dbReference type="Proteomes" id="UP000324800">
    <property type="component" value="Unassembled WGS sequence"/>
</dbReference>
<dbReference type="InterPro" id="IPR040379">
    <property type="entry name" value="WDR19/dyf-2"/>
</dbReference>
<evidence type="ECO:0000313" key="2">
    <source>
        <dbReference type="Proteomes" id="UP000324800"/>
    </source>
</evidence>
<dbReference type="GO" id="GO:0005929">
    <property type="term" value="C:cilium"/>
    <property type="evidence" value="ECO:0007669"/>
    <property type="project" value="TreeGrafter"/>
</dbReference>
<name>A0A5J4UND1_9EUKA</name>